<evidence type="ECO:0000313" key="13">
    <source>
        <dbReference type="Proteomes" id="UP000680020"/>
    </source>
</evidence>
<evidence type="ECO:0000256" key="11">
    <source>
        <dbReference type="HAMAP-Rule" id="MF_00392"/>
    </source>
</evidence>
<evidence type="ECO:0000256" key="5">
    <source>
        <dbReference type="ARBA" id="ARBA00022516"/>
    </source>
</evidence>
<keyword evidence="8 11" id="KW-0808">Transferase</keyword>
<gene>
    <name evidence="11 12" type="primary">lpxB</name>
    <name evidence="12" type="ORF">J7561_02140</name>
</gene>
<comment type="caution">
    <text evidence="12">The sequence shown here is derived from an EMBL/GenBank/DDBJ whole genome shotgun (WGS) entry which is preliminary data.</text>
</comment>
<dbReference type="PANTHER" id="PTHR30372">
    <property type="entry name" value="LIPID-A-DISACCHARIDE SYNTHASE"/>
    <property type="match status" value="1"/>
</dbReference>
<proteinExistence type="inferred from homology"/>
<evidence type="ECO:0000256" key="4">
    <source>
        <dbReference type="ARBA" id="ARBA00020902"/>
    </source>
</evidence>
<dbReference type="EMBL" id="JAGIBU010000001">
    <property type="protein sequence ID" value="MBS7824003.1"/>
    <property type="molecule type" value="Genomic_DNA"/>
</dbReference>
<dbReference type="Proteomes" id="UP000680020">
    <property type="component" value="Unassembled WGS sequence"/>
</dbReference>
<keyword evidence="9 11" id="KW-0443">Lipid metabolism</keyword>
<dbReference type="HAMAP" id="MF_00392">
    <property type="entry name" value="LpxB"/>
    <property type="match status" value="1"/>
</dbReference>
<evidence type="ECO:0000256" key="7">
    <source>
        <dbReference type="ARBA" id="ARBA00022676"/>
    </source>
</evidence>
<evidence type="ECO:0000256" key="2">
    <source>
        <dbReference type="ARBA" id="ARBA00007868"/>
    </source>
</evidence>
<dbReference type="SUPFAM" id="SSF53756">
    <property type="entry name" value="UDP-Glycosyltransferase/glycogen phosphorylase"/>
    <property type="match status" value="1"/>
</dbReference>
<keyword evidence="5 11" id="KW-0444">Lipid biosynthesis</keyword>
<evidence type="ECO:0000256" key="1">
    <source>
        <dbReference type="ARBA" id="ARBA00002056"/>
    </source>
</evidence>
<comment type="pathway">
    <text evidence="11">Bacterial outer membrane biogenesis; LPS lipid A biosynthesis.</text>
</comment>
<dbReference type="GO" id="GO:0009245">
    <property type="term" value="P:lipid A biosynthetic process"/>
    <property type="evidence" value="ECO:0007669"/>
    <property type="project" value="UniProtKB-UniRule"/>
</dbReference>
<comment type="function">
    <text evidence="1 11">Condensation of UDP-2,3-diacylglucosamine and 2,3-diacylglucosamine-1-phosphate to form lipid A disaccharide, a precursor of lipid A, a phosphorylated glycolipid that anchors the lipopolysaccharide to the outer membrane of the cell.</text>
</comment>
<dbReference type="GO" id="GO:0008915">
    <property type="term" value="F:lipid-A-disaccharide synthase activity"/>
    <property type="evidence" value="ECO:0007669"/>
    <property type="project" value="UniProtKB-UniRule"/>
</dbReference>
<evidence type="ECO:0000256" key="3">
    <source>
        <dbReference type="ARBA" id="ARBA00012687"/>
    </source>
</evidence>
<keyword evidence="7 11" id="KW-0328">Glycosyltransferase</keyword>
<dbReference type="NCBIfam" id="TIGR00215">
    <property type="entry name" value="lpxB"/>
    <property type="match status" value="1"/>
</dbReference>
<dbReference type="GO" id="GO:0016020">
    <property type="term" value="C:membrane"/>
    <property type="evidence" value="ECO:0007669"/>
    <property type="project" value="GOC"/>
</dbReference>
<accession>A0AB35BY58</accession>
<comment type="similarity">
    <text evidence="2 11">Belongs to the LpxB family.</text>
</comment>
<evidence type="ECO:0000256" key="10">
    <source>
        <dbReference type="ARBA" id="ARBA00048975"/>
    </source>
</evidence>
<dbReference type="PANTHER" id="PTHR30372:SF4">
    <property type="entry name" value="LIPID-A-DISACCHARIDE SYNTHASE, MITOCHONDRIAL-RELATED"/>
    <property type="match status" value="1"/>
</dbReference>
<keyword evidence="6 11" id="KW-0441">Lipid A biosynthesis</keyword>
<evidence type="ECO:0000256" key="6">
    <source>
        <dbReference type="ARBA" id="ARBA00022556"/>
    </source>
</evidence>
<evidence type="ECO:0000256" key="8">
    <source>
        <dbReference type="ARBA" id="ARBA00022679"/>
    </source>
</evidence>
<evidence type="ECO:0000313" key="12">
    <source>
        <dbReference type="EMBL" id="MBS7824003.1"/>
    </source>
</evidence>
<dbReference type="AlphaFoldDB" id="A0AB35BY58"/>
<organism evidence="12 13">
    <name type="scientific">Wohlfahrtiimonas chitiniclastica</name>
    <dbReference type="NCBI Taxonomy" id="400946"/>
    <lineage>
        <taxon>Bacteria</taxon>
        <taxon>Pseudomonadati</taxon>
        <taxon>Pseudomonadota</taxon>
        <taxon>Gammaproteobacteria</taxon>
        <taxon>Cardiobacteriales</taxon>
        <taxon>Ignatzschineriaceae</taxon>
        <taxon>Wohlfahrtiimonas</taxon>
    </lineage>
</organism>
<evidence type="ECO:0000256" key="9">
    <source>
        <dbReference type="ARBA" id="ARBA00023098"/>
    </source>
</evidence>
<sequence>MIVAGELSGDILGAGLIRALKVEFPHAEFFGVGGPLMIAEGLESLAPIETLSVMGLFEVLVHLPKLLRLKAQLVKAAEDRMPIAFIGIDAPDFNLKVAASVKQIGITTFHYVSPSIWVWREKRVFTIKKSVDKVLCLFPFEVALYQKHKMDAACVGHRLADEIPLQPDVAYARQTLNLPEHGKVLALLPGSRVSEVSRLLDIFMQTAILLMDEHPELKVLIPAATDHLHEVIESAVAKLSQEAQAHMVVLKGDSRLAMQASDVVLLASGTATLEALLLKKPMVVAYKFSSVTAYIAKKVVRTPYFSLPNILSGQPLVPEVFQADVTPERLKPLVEEAFEKADAHVLDAEFLKVHESLRLNADKAAAKAIIDKLVNSI</sequence>
<dbReference type="InterPro" id="IPR003835">
    <property type="entry name" value="Glyco_trans_19"/>
</dbReference>
<comment type="catalytic activity">
    <reaction evidence="10 11">
        <text>a lipid X + a UDP-2-N,3-O-bis[(3R)-3-hydroxyacyl]-alpha-D-glucosamine = a lipid A disaccharide + UDP + H(+)</text>
        <dbReference type="Rhea" id="RHEA:67828"/>
        <dbReference type="ChEBI" id="CHEBI:15378"/>
        <dbReference type="ChEBI" id="CHEBI:58223"/>
        <dbReference type="ChEBI" id="CHEBI:137748"/>
        <dbReference type="ChEBI" id="CHEBI:176338"/>
        <dbReference type="ChEBI" id="CHEBI:176343"/>
        <dbReference type="EC" id="2.4.1.182"/>
    </reaction>
</comment>
<dbReference type="GO" id="GO:0005543">
    <property type="term" value="F:phospholipid binding"/>
    <property type="evidence" value="ECO:0007669"/>
    <property type="project" value="TreeGrafter"/>
</dbReference>
<reference evidence="12" key="1">
    <citation type="submission" date="2021-03" db="EMBL/GenBank/DDBJ databases">
        <title>Identification and antibiotic profiling of Wohlfahrtiimonas chitiniclastica, an underestimated human pathogen.</title>
        <authorList>
            <person name="Kopf A."/>
            <person name="Bunk B."/>
            <person name="Coldewey S."/>
            <person name="Gunzer F."/>
            <person name="Riedel T."/>
            <person name="Schroettner P."/>
        </authorList>
    </citation>
    <scope>NUCLEOTIDE SEQUENCE</scope>
    <source>
        <strain evidence="12">DSM 100917</strain>
    </source>
</reference>
<protein>
    <recommendedName>
        <fullName evidence="4 11">Lipid-A-disaccharide synthase</fullName>
        <ecNumber evidence="3 11">2.4.1.182</ecNumber>
    </recommendedName>
</protein>
<dbReference type="EC" id="2.4.1.182" evidence="3 11"/>
<dbReference type="Pfam" id="PF02684">
    <property type="entry name" value="LpxB"/>
    <property type="match status" value="1"/>
</dbReference>
<name>A0AB35BY58_9GAMM</name>